<dbReference type="AlphaFoldDB" id="A0AAW8CX46"/>
<reference evidence="2" key="1">
    <citation type="submission" date="2023-07" db="EMBL/GenBank/DDBJ databases">
        <title>Sorghum-associated microbial communities from plants grown in Nebraska, USA.</title>
        <authorList>
            <person name="Schachtman D."/>
        </authorList>
    </citation>
    <scope>NUCLEOTIDE SEQUENCE</scope>
    <source>
        <strain evidence="2">DS3754</strain>
    </source>
</reference>
<evidence type="ECO:0008006" key="4">
    <source>
        <dbReference type="Google" id="ProtNLM"/>
    </source>
</evidence>
<gene>
    <name evidence="2" type="ORF">J2W31_001398</name>
</gene>
<name>A0AAW8CX46_9BURK</name>
<keyword evidence="1" id="KW-0732">Signal</keyword>
<evidence type="ECO:0000256" key="1">
    <source>
        <dbReference type="SAM" id="SignalP"/>
    </source>
</evidence>
<proteinExistence type="predicted"/>
<sequence>MSRWFAATVLTLMLSCYGLAVFAQGLMGAGHHAHAGADMQTCATTSMSFSDAFVSDAMDLADELPSHDEAGSEHVELVDARHPLAVPLFLSEQPRGLALTPALSPLLDRPKRPPRAAALVA</sequence>
<dbReference type="Proteomes" id="UP001242045">
    <property type="component" value="Unassembled WGS sequence"/>
</dbReference>
<organism evidence="2 3">
    <name type="scientific">Variovorax boronicumulans</name>
    <dbReference type="NCBI Taxonomy" id="436515"/>
    <lineage>
        <taxon>Bacteria</taxon>
        <taxon>Pseudomonadati</taxon>
        <taxon>Pseudomonadota</taxon>
        <taxon>Betaproteobacteria</taxon>
        <taxon>Burkholderiales</taxon>
        <taxon>Comamonadaceae</taxon>
        <taxon>Variovorax</taxon>
    </lineage>
</organism>
<protein>
    <recommendedName>
        <fullName evidence="4">Cobalt transporter</fullName>
    </recommendedName>
</protein>
<dbReference type="RefSeq" id="WP_306881686.1">
    <property type="nucleotide sequence ID" value="NZ_JAUSRD010000003.1"/>
</dbReference>
<dbReference type="EMBL" id="JAUSRD010000003">
    <property type="protein sequence ID" value="MDP9892293.1"/>
    <property type="molecule type" value="Genomic_DNA"/>
</dbReference>
<accession>A0AAW8CX46</accession>
<feature type="signal peptide" evidence="1">
    <location>
        <begin position="1"/>
        <end position="23"/>
    </location>
</feature>
<dbReference type="PROSITE" id="PS51257">
    <property type="entry name" value="PROKAR_LIPOPROTEIN"/>
    <property type="match status" value="1"/>
</dbReference>
<feature type="chain" id="PRO_5043543990" description="Cobalt transporter" evidence="1">
    <location>
        <begin position="24"/>
        <end position="121"/>
    </location>
</feature>
<evidence type="ECO:0000313" key="3">
    <source>
        <dbReference type="Proteomes" id="UP001242045"/>
    </source>
</evidence>
<comment type="caution">
    <text evidence="2">The sequence shown here is derived from an EMBL/GenBank/DDBJ whole genome shotgun (WGS) entry which is preliminary data.</text>
</comment>
<evidence type="ECO:0000313" key="2">
    <source>
        <dbReference type="EMBL" id="MDP9892293.1"/>
    </source>
</evidence>